<keyword evidence="2" id="KW-1185">Reference proteome</keyword>
<dbReference type="AlphaFoldDB" id="A0AAV3R637"/>
<sequence>MHHFNQALLCKQVWRLLIDQDSSLARAFKARYYPTGDYWTATLGPKLSFTWRSLLSVRHLMQKGVRWKLGDGRRMKIWKHNWMSHTSCCKPITPAPQGFQESFVSDFIEEGSGTWKTNKIRSKFFEVDNEAIIKMSLNHLNQPDTLVWGPHSKGIFSVKSAYDFIHSLMITRLDSSKQLKAVN</sequence>
<organism evidence="1 2">
    <name type="scientific">Lithospermum erythrorhizon</name>
    <name type="common">Purple gromwell</name>
    <name type="synonym">Lithospermum officinale var. erythrorhizon</name>
    <dbReference type="NCBI Taxonomy" id="34254"/>
    <lineage>
        <taxon>Eukaryota</taxon>
        <taxon>Viridiplantae</taxon>
        <taxon>Streptophyta</taxon>
        <taxon>Embryophyta</taxon>
        <taxon>Tracheophyta</taxon>
        <taxon>Spermatophyta</taxon>
        <taxon>Magnoliopsida</taxon>
        <taxon>eudicotyledons</taxon>
        <taxon>Gunneridae</taxon>
        <taxon>Pentapetalae</taxon>
        <taxon>asterids</taxon>
        <taxon>lamiids</taxon>
        <taxon>Boraginales</taxon>
        <taxon>Boraginaceae</taxon>
        <taxon>Boraginoideae</taxon>
        <taxon>Lithospermeae</taxon>
        <taxon>Lithospermum</taxon>
    </lineage>
</organism>
<accession>A0AAV3R637</accession>
<evidence type="ECO:0000313" key="2">
    <source>
        <dbReference type="Proteomes" id="UP001454036"/>
    </source>
</evidence>
<evidence type="ECO:0008006" key="3">
    <source>
        <dbReference type="Google" id="ProtNLM"/>
    </source>
</evidence>
<evidence type="ECO:0000313" key="1">
    <source>
        <dbReference type="EMBL" id="GAA0170691.1"/>
    </source>
</evidence>
<gene>
    <name evidence="1" type="ORF">LIER_41007</name>
</gene>
<name>A0AAV3R637_LITER</name>
<proteinExistence type="predicted"/>
<dbReference type="Proteomes" id="UP001454036">
    <property type="component" value="Unassembled WGS sequence"/>
</dbReference>
<dbReference type="EMBL" id="BAABME010024687">
    <property type="protein sequence ID" value="GAA0170691.1"/>
    <property type="molecule type" value="Genomic_DNA"/>
</dbReference>
<reference evidence="1 2" key="1">
    <citation type="submission" date="2024-01" db="EMBL/GenBank/DDBJ databases">
        <title>The complete chloroplast genome sequence of Lithospermum erythrorhizon: insights into the phylogenetic relationship among Boraginaceae species and the maternal lineages of purple gromwells.</title>
        <authorList>
            <person name="Okada T."/>
            <person name="Watanabe K."/>
        </authorList>
    </citation>
    <scope>NUCLEOTIDE SEQUENCE [LARGE SCALE GENOMIC DNA]</scope>
</reference>
<comment type="caution">
    <text evidence="1">The sequence shown here is derived from an EMBL/GenBank/DDBJ whole genome shotgun (WGS) entry which is preliminary data.</text>
</comment>
<protein>
    <recommendedName>
        <fullName evidence="3">Reverse transcriptase</fullName>
    </recommendedName>
</protein>